<proteinExistence type="predicted"/>
<sequence>MEVGAEGWPSLSRQPRPSPPMRRQPRADDPLLGWLRLSLASSSRPRSSCEYWGLMNCYYESLQVDEYSRTSVDSIWAVGDVTDRINLTPVALIGLQTGLETGPIKYLLWSKEVRQSPPLQSHSFCRLKIILRRTWRNKAGSVFEPECLNRRGEVVVPNLAFWGVSHDGRVETEQTLLEVHLFIRLPAVFATNGTAKRQTK</sequence>
<evidence type="ECO:0000313" key="3">
    <source>
        <dbReference type="EMBL" id="KAK8964093.1"/>
    </source>
</evidence>
<organism evidence="3 4">
    <name type="scientific">Platanthera guangdongensis</name>
    <dbReference type="NCBI Taxonomy" id="2320717"/>
    <lineage>
        <taxon>Eukaryota</taxon>
        <taxon>Viridiplantae</taxon>
        <taxon>Streptophyta</taxon>
        <taxon>Embryophyta</taxon>
        <taxon>Tracheophyta</taxon>
        <taxon>Spermatophyta</taxon>
        <taxon>Magnoliopsida</taxon>
        <taxon>Liliopsida</taxon>
        <taxon>Asparagales</taxon>
        <taxon>Orchidaceae</taxon>
        <taxon>Orchidoideae</taxon>
        <taxon>Orchideae</taxon>
        <taxon>Orchidinae</taxon>
        <taxon>Platanthera</taxon>
    </lineage>
</organism>
<dbReference type="InterPro" id="IPR036188">
    <property type="entry name" value="FAD/NAD-bd_sf"/>
</dbReference>
<feature type="domain" description="FAD/NAD(P)-binding" evidence="2">
    <location>
        <begin position="60"/>
        <end position="91"/>
    </location>
</feature>
<dbReference type="SUPFAM" id="SSF51905">
    <property type="entry name" value="FAD/NAD(P)-binding domain"/>
    <property type="match status" value="1"/>
</dbReference>
<dbReference type="Pfam" id="PF07992">
    <property type="entry name" value="Pyr_redox_2"/>
    <property type="match status" value="1"/>
</dbReference>
<dbReference type="InterPro" id="IPR023753">
    <property type="entry name" value="FAD/NAD-binding_dom"/>
</dbReference>
<name>A0ABR2MIV0_9ASPA</name>
<accession>A0ABR2MIV0</accession>
<feature type="region of interest" description="Disordered" evidence="1">
    <location>
        <begin position="1"/>
        <end position="27"/>
    </location>
</feature>
<dbReference type="EMBL" id="JBBWWR010000007">
    <property type="protein sequence ID" value="KAK8964093.1"/>
    <property type="molecule type" value="Genomic_DNA"/>
</dbReference>
<evidence type="ECO:0000259" key="2">
    <source>
        <dbReference type="Pfam" id="PF07992"/>
    </source>
</evidence>
<dbReference type="Proteomes" id="UP001412067">
    <property type="component" value="Unassembled WGS sequence"/>
</dbReference>
<evidence type="ECO:0000256" key="1">
    <source>
        <dbReference type="SAM" id="MobiDB-lite"/>
    </source>
</evidence>
<protein>
    <recommendedName>
        <fullName evidence="2">FAD/NAD(P)-binding domain-containing protein</fullName>
    </recommendedName>
</protein>
<evidence type="ECO:0000313" key="4">
    <source>
        <dbReference type="Proteomes" id="UP001412067"/>
    </source>
</evidence>
<gene>
    <name evidence="3" type="ORF">KSP40_PGU000232</name>
</gene>
<dbReference type="Gene3D" id="3.50.50.60">
    <property type="entry name" value="FAD/NAD(P)-binding domain"/>
    <property type="match status" value="1"/>
</dbReference>
<reference evidence="3 4" key="1">
    <citation type="journal article" date="2022" name="Nat. Plants">
        <title>Genomes of leafy and leafless Platanthera orchids illuminate the evolution of mycoheterotrophy.</title>
        <authorList>
            <person name="Li M.H."/>
            <person name="Liu K.W."/>
            <person name="Li Z."/>
            <person name="Lu H.C."/>
            <person name="Ye Q.L."/>
            <person name="Zhang D."/>
            <person name="Wang J.Y."/>
            <person name="Li Y.F."/>
            <person name="Zhong Z.M."/>
            <person name="Liu X."/>
            <person name="Yu X."/>
            <person name="Liu D.K."/>
            <person name="Tu X.D."/>
            <person name="Liu B."/>
            <person name="Hao Y."/>
            <person name="Liao X.Y."/>
            <person name="Jiang Y.T."/>
            <person name="Sun W.H."/>
            <person name="Chen J."/>
            <person name="Chen Y.Q."/>
            <person name="Ai Y."/>
            <person name="Zhai J.W."/>
            <person name="Wu S.S."/>
            <person name="Zhou Z."/>
            <person name="Hsiao Y.Y."/>
            <person name="Wu W.L."/>
            <person name="Chen Y.Y."/>
            <person name="Lin Y.F."/>
            <person name="Hsu J.L."/>
            <person name="Li C.Y."/>
            <person name="Wang Z.W."/>
            <person name="Zhao X."/>
            <person name="Zhong W.Y."/>
            <person name="Ma X.K."/>
            <person name="Ma L."/>
            <person name="Huang J."/>
            <person name="Chen G.Z."/>
            <person name="Huang M.Z."/>
            <person name="Huang L."/>
            <person name="Peng D.H."/>
            <person name="Luo Y.B."/>
            <person name="Zou S.Q."/>
            <person name="Chen S.P."/>
            <person name="Lan S."/>
            <person name="Tsai W.C."/>
            <person name="Van de Peer Y."/>
            <person name="Liu Z.J."/>
        </authorList>
    </citation>
    <scope>NUCLEOTIDE SEQUENCE [LARGE SCALE GENOMIC DNA]</scope>
    <source>
        <strain evidence="3">Lor288</strain>
    </source>
</reference>
<keyword evidence="4" id="KW-1185">Reference proteome</keyword>
<comment type="caution">
    <text evidence="3">The sequence shown here is derived from an EMBL/GenBank/DDBJ whole genome shotgun (WGS) entry which is preliminary data.</text>
</comment>